<accession>A0A0P9MUX7</accession>
<dbReference type="InterPro" id="IPR008279">
    <property type="entry name" value="PEP-util_enz_mobile_dom"/>
</dbReference>
<dbReference type="SUPFAM" id="SSF52009">
    <property type="entry name" value="Phosphohistidine domain"/>
    <property type="match status" value="1"/>
</dbReference>
<dbReference type="Pfam" id="PF00391">
    <property type="entry name" value="PEP-utilizers"/>
    <property type="match status" value="1"/>
</dbReference>
<gene>
    <name evidence="2" type="ORF">ALO75_04873</name>
</gene>
<dbReference type="EMBL" id="LJQC01000684">
    <property type="protein sequence ID" value="KPW95778.1"/>
    <property type="molecule type" value="Genomic_DNA"/>
</dbReference>
<feature type="domain" description="PEP-utilising enzyme mobile" evidence="1">
    <location>
        <begin position="759"/>
        <end position="805"/>
    </location>
</feature>
<dbReference type="PANTHER" id="PTHR43689">
    <property type="entry name" value="HYDROLASE"/>
    <property type="match status" value="1"/>
</dbReference>
<evidence type="ECO:0000259" key="1">
    <source>
        <dbReference type="Pfam" id="PF00391"/>
    </source>
</evidence>
<organism evidence="2 3">
    <name type="scientific">Pseudomonas syringae pv. coryli</name>
    <dbReference type="NCBI Taxonomy" id="317659"/>
    <lineage>
        <taxon>Bacteria</taxon>
        <taxon>Pseudomonadati</taxon>
        <taxon>Pseudomonadota</taxon>
        <taxon>Gammaproteobacteria</taxon>
        <taxon>Pseudomonadales</taxon>
        <taxon>Pseudomonadaceae</taxon>
        <taxon>Pseudomonas</taxon>
    </lineage>
</organism>
<name>A0A0P9MUX7_9PSED</name>
<evidence type="ECO:0000313" key="3">
    <source>
        <dbReference type="Proteomes" id="UP000051335"/>
    </source>
</evidence>
<dbReference type="InterPro" id="IPR036637">
    <property type="entry name" value="Phosphohistidine_dom_sf"/>
</dbReference>
<evidence type="ECO:0000313" key="2">
    <source>
        <dbReference type="EMBL" id="KPW95778.1"/>
    </source>
</evidence>
<comment type="caution">
    <text evidence="2">The sequence shown here is derived from an EMBL/GenBank/DDBJ whole genome shotgun (WGS) entry which is preliminary data.</text>
</comment>
<reference evidence="2 3" key="1">
    <citation type="submission" date="2015-09" db="EMBL/GenBank/DDBJ databases">
        <title>Genome announcement of multiple Pseudomonas syringae strains.</title>
        <authorList>
            <person name="Thakur S."/>
            <person name="Wang P.W."/>
            <person name="Gong Y."/>
            <person name="Weir B.S."/>
            <person name="Guttman D.S."/>
        </authorList>
    </citation>
    <scope>NUCLEOTIDE SEQUENCE [LARGE SCALE GENOMIC DNA]</scope>
    <source>
        <strain evidence="2 3">ICMP17001</strain>
    </source>
</reference>
<dbReference type="InterPro" id="IPR029058">
    <property type="entry name" value="AB_hydrolase_fold"/>
</dbReference>
<protein>
    <recommendedName>
        <fullName evidence="1">PEP-utilising enzyme mobile domain-containing protein</fullName>
    </recommendedName>
</protein>
<dbReference type="SUPFAM" id="SSF53474">
    <property type="entry name" value="alpha/beta-Hydrolases"/>
    <property type="match status" value="1"/>
</dbReference>
<dbReference type="SUPFAM" id="SSF56059">
    <property type="entry name" value="Glutathione synthetase ATP-binding domain-like"/>
    <property type="match status" value="1"/>
</dbReference>
<dbReference type="AlphaFoldDB" id="A0A0P9MUX7"/>
<dbReference type="Proteomes" id="UP000051335">
    <property type="component" value="Unassembled WGS sequence"/>
</dbReference>
<keyword evidence="3" id="KW-1185">Reference proteome</keyword>
<dbReference type="PANTHER" id="PTHR43689:SF8">
    <property type="entry name" value="ALPHA_BETA-HYDROLASES SUPERFAMILY PROTEIN"/>
    <property type="match status" value="1"/>
</dbReference>
<dbReference type="GO" id="GO:0016772">
    <property type="term" value="F:transferase activity, transferring phosphorus-containing groups"/>
    <property type="evidence" value="ECO:0007669"/>
    <property type="project" value="InterPro"/>
</dbReference>
<dbReference type="PATRIC" id="fig|317659.3.peg.4117"/>
<proteinExistence type="predicted"/>
<sequence length="841" mass="93888">MAMIAALRLFTRRRSLVMSDLPLLYLLAGNGSSAEWWDDALPHFQQHQVVPLELPGFGNNPQPPCEDLAAYADALLAATVKGSAIVAVGVNALLVMHALQRQPGHFCRSVLLAPVGAFLWQRRLPALMSPLPIRKTIHWLLANRPTLFAHKFSRQRWPAAHYQRMGSGYARCRAFVPYWDLLRADTALPLLEWVQDPIELVWGDQDKVLGIEQAAAWSAILARADLTISLKPGWGHYPWIDAPAEFAQWLESGERGFVAHTKGGRLRLAAIAGQPVPEALSLEQGDDSALPAFLARQPDAIWAVRSSSFGEDQADAANAGLSTTFLREPSHNVPARVAELHSAGVEEVVVQRFITPVLSGIAFVRHLSVELEWVEGHLESLADGQASPERAIISRLGAAWSSGDFKPSHGLTEEVLWDFLQGVLRVFHYVPGDVEWAWDGRQLWLLQYRPISDYGWRRHLTAANIAEILPPQPSRLVEYAQRRAAGSIPAIMARWDSRVLQDNEPFTALFGAASYINNDLFLARLADWGIASSSYADEVGGATPHLPWRPLRLLRSLPVFLRMQRIARGHLLTLEKQLHRFDRELHALTDQGADGQQLADWFTRFYVFVVQGNLCIATSLASSGGDLLGRPPTAYDDLEHCPHRLPWETDPATPRPAATGLPLQAFPTWPGFIRIAHRAGLPGMRGYYLQVREWYRDNLMRLFFRLHHAMPGADREHWFAPHPDIRSRAGSFWQDGREGTEQATGFMIYPGQVQGILGDDILLEDTLDPGRHAHYQNARAVIARMGGRLSHGSTLLRELRKPSAVLPQVDLAWVGREVLYVDGELRLVEGQACDQVRGDKV</sequence>
<dbReference type="Gene3D" id="3.40.50.1820">
    <property type="entry name" value="alpha/beta hydrolase"/>
    <property type="match status" value="1"/>
</dbReference>